<organism evidence="3 4">
    <name type="scientific">Ruficoccus amylovorans</name>
    <dbReference type="NCBI Taxonomy" id="1804625"/>
    <lineage>
        <taxon>Bacteria</taxon>
        <taxon>Pseudomonadati</taxon>
        <taxon>Verrucomicrobiota</taxon>
        <taxon>Opitutia</taxon>
        <taxon>Puniceicoccales</taxon>
        <taxon>Cerasicoccaceae</taxon>
        <taxon>Ruficoccus</taxon>
    </lineage>
</organism>
<feature type="domain" description="Lipid/polyisoprenoid-binding YceI-like" evidence="2">
    <location>
        <begin position="28"/>
        <end position="193"/>
    </location>
</feature>
<dbReference type="InterPro" id="IPR007372">
    <property type="entry name" value="Lipid/polyisoprenoid-bd_YceI"/>
</dbReference>
<dbReference type="SMART" id="SM00867">
    <property type="entry name" value="YceI"/>
    <property type="match status" value="1"/>
</dbReference>
<accession>A0A842HDB6</accession>
<name>A0A842HDB6_9BACT</name>
<proteinExistence type="predicted"/>
<sequence length="206" mass="22267">MTQKTILSLLALGIGSLVAVPAQAANTIFQIDPNHSEVSFKVRHFLNQVPGKFTEFTGEISVNDADMTKSTVNATIQAKSIDTSNTKRDDHLESADYFDIAKYATITFQSTKWVQTGADTYDVTGDLTMLGVTKPVVLKVKYLGQQEGVGHYQGLLINGWEATTEIKRSDWGLTAGGPVVGDDVSISLSIQGHHNIVDSKGPNPTK</sequence>
<dbReference type="PANTHER" id="PTHR34406">
    <property type="entry name" value="PROTEIN YCEI"/>
    <property type="match status" value="1"/>
</dbReference>
<gene>
    <name evidence="3" type="ORF">H5P28_07210</name>
</gene>
<evidence type="ECO:0000259" key="2">
    <source>
        <dbReference type="SMART" id="SM00867"/>
    </source>
</evidence>
<dbReference type="RefSeq" id="WP_185675031.1">
    <property type="nucleotide sequence ID" value="NZ_JACHVB010000020.1"/>
</dbReference>
<dbReference type="PANTHER" id="PTHR34406:SF1">
    <property type="entry name" value="PROTEIN YCEI"/>
    <property type="match status" value="1"/>
</dbReference>
<dbReference type="SUPFAM" id="SSF101874">
    <property type="entry name" value="YceI-like"/>
    <property type="match status" value="1"/>
</dbReference>
<dbReference type="Proteomes" id="UP000546464">
    <property type="component" value="Unassembled WGS sequence"/>
</dbReference>
<evidence type="ECO:0000256" key="1">
    <source>
        <dbReference type="SAM" id="SignalP"/>
    </source>
</evidence>
<feature type="chain" id="PRO_5032328437" evidence="1">
    <location>
        <begin position="25"/>
        <end position="206"/>
    </location>
</feature>
<comment type="caution">
    <text evidence="3">The sequence shown here is derived from an EMBL/GenBank/DDBJ whole genome shotgun (WGS) entry which is preliminary data.</text>
</comment>
<reference evidence="3 4" key="1">
    <citation type="submission" date="2020-07" db="EMBL/GenBank/DDBJ databases">
        <authorList>
            <person name="Feng X."/>
        </authorList>
    </citation>
    <scope>NUCLEOTIDE SEQUENCE [LARGE SCALE GENOMIC DNA]</scope>
    <source>
        <strain evidence="3 4">JCM31066</strain>
    </source>
</reference>
<evidence type="ECO:0000313" key="3">
    <source>
        <dbReference type="EMBL" id="MBC2594048.1"/>
    </source>
</evidence>
<evidence type="ECO:0000313" key="4">
    <source>
        <dbReference type="Proteomes" id="UP000546464"/>
    </source>
</evidence>
<dbReference type="InterPro" id="IPR036761">
    <property type="entry name" value="TTHA0802/YceI-like_sf"/>
</dbReference>
<dbReference type="Pfam" id="PF04264">
    <property type="entry name" value="YceI"/>
    <property type="match status" value="1"/>
</dbReference>
<dbReference type="EMBL" id="JACHVB010000020">
    <property type="protein sequence ID" value="MBC2594048.1"/>
    <property type="molecule type" value="Genomic_DNA"/>
</dbReference>
<dbReference type="Gene3D" id="2.40.128.110">
    <property type="entry name" value="Lipid/polyisoprenoid-binding, YceI-like"/>
    <property type="match status" value="1"/>
</dbReference>
<protein>
    <submittedName>
        <fullName evidence="3">YceI family protein</fullName>
    </submittedName>
</protein>
<dbReference type="AlphaFoldDB" id="A0A842HDB6"/>
<keyword evidence="1" id="KW-0732">Signal</keyword>
<feature type="signal peptide" evidence="1">
    <location>
        <begin position="1"/>
        <end position="24"/>
    </location>
</feature>
<keyword evidence="4" id="KW-1185">Reference proteome</keyword>